<evidence type="ECO:0000313" key="3">
    <source>
        <dbReference type="Proteomes" id="UP000422108"/>
    </source>
</evidence>
<keyword evidence="3" id="KW-1185">Reference proteome</keyword>
<protein>
    <recommendedName>
        <fullName evidence="1">HEPN AbiU2-like domain-containing protein</fullName>
    </recommendedName>
</protein>
<sequence length="231" mass="27264">MNNPKEKLKKYLDQIVHRFLNSKSLFCELKRINSWSSPEDEEALNHGSYFFQLATYSMTRIYLVELAALLSNKEDRSLIDWLEKACVHAKALSPSRYKPNDKNEREVITPDEYREIIDKNISDLDSFNDLTNRIKAWRDKSIAHLDKAFFDTPSAIYDRYPIKNSEIDQLIECVSQILHEHYSYVFHSDARMEILSEANVDSVLRYVQAFQRIRKDKELLNSGFRPVDYLE</sequence>
<feature type="domain" description="HEPN AbiU2-like" evidence="1">
    <location>
        <begin position="5"/>
        <end position="198"/>
    </location>
</feature>
<evidence type="ECO:0000313" key="2">
    <source>
        <dbReference type="EMBL" id="BBO91995.1"/>
    </source>
</evidence>
<dbReference type="Proteomes" id="UP000422108">
    <property type="component" value="Chromosome"/>
</dbReference>
<proteinExistence type="predicted"/>
<dbReference type="RefSeq" id="WP_155312806.1">
    <property type="nucleotide sequence ID" value="NZ_AP021879.1"/>
</dbReference>
<reference evidence="2 3" key="1">
    <citation type="submission" date="2019-11" db="EMBL/GenBank/DDBJ databases">
        <title>Comparative genomics of hydrocarbon-degrading Desulfosarcina strains.</title>
        <authorList>
            <person name="Watanabe M."/>
            <person name="Kojima H."/>
            <person name="Fukui M."/>
        </authorList>
    </citation>
    <scope>NUCLEOTIDE SEQUENCE [LARGE SCALE GENOMIC DNA]</scope>
    <source>
        <strain evidence="3">oXyS1</strain>
    </source>
</reference>
<name>A0A5K8AH44_9BACT</name>
<dbReference type="Pfam" id="PF18734">
    <property type="entry name" value="HEPN_AbiU2"/>
    <property type="match status" value="1"/>
</dbReference>
<organism evidence="2 3">
    <name type="scientific">Desulfosarcina ovata subsp. ovata</name>
    <dbReference type="NCBI Taxonomy" id="2752305"/>
    <lineage>
        <taxon>Bacteria</taxon>
        <taxon>Pseudomonadati</taxon>
        <taxon>Thermodesulfobacteriota</taxon>
        <taxon>Desulfobacteria</taxon>
        <taxon>Desulfobacterales</taxon>
        <taxon>Desulfosarcinaceae</taxon>
        <taxon>Desulfosarcina</taxon>
    </lineage>
</organism>
<accession>A0A5K8AH44</accession>
<dbReference type="AlphaFoldDB" id="A0A5K8AH44"/>
<evidence type="ECO:0000259" key="1">
    <source>
        <dbReference type="Pfam" id="PF18734"/>
    </source>
</evidence>
<dbReference type="InterPro" id="IPR040704">
    <property type="entry name" value="HEPN_AbiU2"/>
</dbReference>
<dbReference type="PROSITE" id="PS50007">
    <property type="entry name" value="PIPLC_X_DOMAIN"/>
    <property type="match status" value="1"/>
</dbReference>
<gene>
    <name evidence="2" type="ORF">DSCOOX_51750</name>
</gene>
<dbReference type="EMBL" id="AP021879">
    <property type="protein sequence ID" value="BBO91995.1"/>
    <property type="molecule type" value="Genomic_DNA"/>
</dbReference>